<gene>
    <name evidence="3" type="primary">Acey_s0287.g1427</name>
    <name evidence="3" type="ORF">Y032_0287g1427</name>
</gene>
<reference evidence="4" key="1">
    <citation type="journal article" date="2015" name="Nat. Genet.">
        <title>The genome and transcriptome of the zoonotic hookworm Ancylostoma ceylanicum identify infection-specific gene families.</title>
        <authorList>
            <person name="Schwarz E.M."/>
            <person name="Hu Y."/>
            <person name="Antoshechkin I."/>
            <person name="Miller M.M."/>
            <person name="Sternberg P.W."/>
            <person name="Aroian R.V."/>
        </authorList>
    </citation>
    <scope>NUCLEOTIDE SEQUENCE</scope>
    <source>
        <strain evidence="4">HY135</strain>
    </source>
</reference>
<evidence type="ECO:0000256" key="1">
    <source>
        <dbReference type="SAM" id="Phobius"/>
    </source>
</evidence>
<evidence type="ECO:0000313" key="3">
    <source>
        <dbReference type="EMBL" id="EYB85942.1"/>
    </source>
</evidence>
<protein>
    <recommendedName>
        <fullName evidence="2">7TM GPCR serpentine receptor class x (Srx) domain-containing protein</fullName>
    </recommendedName>
</protein>
<dbReference type="Pfam" id="PF10328">
    <property type="entry name" value="7TM_GPCR_Srx"/>
    <property type="match status" value="1"/>
</dbReference>
<accession>A0A016S6H3</accession>
<feature type="transmembrane region" description="Helical" evidence="1">
    <location>
        <begin position="34"/>
        <end position="59"/>
    </location>
</feature>
<feature type="domain" description="7TM GPCR serpentine receptor class x (Srx)" evidence="2">
    <location>
        <begin position="42"/>
        <end position="96"/>
    </location>
</feature>
<dbReference type="InterPro" id="IPR019430">
    <property type="entry name" value="7TM_GPCR_serpentine_rcpt_Srx"/>
</dbReference>
<name>A0A016S6H3_9BILA</name>
<dbReference type="Proteomes" id="UP000024635">
    <property type="component" value="Unassembled WGS sequence"/>
</dbReference>
<sequence>MSASASASHDFVTEIPPDDMRGSSDIALTIHERVVLAVVTAIVAVIGICLNGISAFLILRLRVFRNAFGCLMALNSLSNVGVLTTFLFWAAPVMIL</sequence>
<evidence type="ECO:0000259" key="2">
    <source>
        <dbReference type="Pfam" id="PF10328"/>
    </source>
</evidence>
<keyword evidence="1" id="KW-0812">Transmembrane</keyword>
<keyword evidence="4" id="KW-1185">Reference proteome</keyword>
<evidence type="ECO:0000313" key="4">
    <source>
        <dbReference type="Proteomes" id="UP000024635"/>
    </source>
</evidence>
<organism evidence="3 4">
    <name type="scientific">Ancylostoma ceylanicum</name>
    <dbReference type="NCBI Taxonomy" id="53326"/>
    <lineage>
        <taxon>Eukaryota</taxon>
        <taxon>Metazoa</taxon>
        <taxon>Ecdysozoa</taxon>
        <taxon>Nematoda</taxon>
        <taxon>Chromadorea</taxon>
        <taxon>Rhabditida</taxon>
        <taxon>Rhabditina</taxon>
        <taxon>Rhabditomorpha</taxon>
        <taxon>Strongyloidea</taxon>
        <taxon>Ancylostomatidae</taxon>
        <taxon>Ancylostomatinae</taxon>
        <taxon>Ancylostoma</taxon>
    </lineage>
</organism>
<keyword evidence="1" id="KW-1133">Transmembrane helix</keyword>
<proteinExistence type="predicted"/>
<feature type="transmembrane region" description="Helical" evidence="1">
    <location>
        <begin position="71"/>
        <end position="91"/>
    </location>
</feature>
<comment type="caution">
    <text evidence="3">The sequence shown here is derived from an EMBL/GenBank/DDBJ whole genome shotgun (WGS) entry which is preliminary data.</text>
</comment>
<dbReference type="EMBL" id="JARK01001623">
    <property type="protein sequence ID" value="EYB85942.1"/>
    <property type="molecule type" value="Genomic_DNA"/>
</dbReference>
<keyword evidence="1" id="KW-0472">Membrane</keyword>
<dbReference type="SUPFAM" id="SSF81321">
    <property type="entry name" value="Family A G protein-coupled receptor-like"/>
    <property type="match status" value="1"/>
</dbReference>
<dbReference type="AlphaFoldDB" id="A0A016S6H3"/>